<organism evidence="2 3">
    <name type="scientific">Marilutibacter maris</name>
    <dbReference type="NCBI Taxonomy" id="1605891"/>
    <lineage>
        <taxon>Bacteria</taxon>
        <taxon>Pseudomonadati</taxon>
        <taxon>Pseudomonadota</taxon>
        <taxon>Gammaproteobacteria</taxon>
        <taxon>Lysobacterales</taxon>
        <taxon>Lysobacteraceae</taxon>
        <taxon>Marilutibacter</taxon>
    </lineage>
</organism>
<evidence type="ECO:0000313" key="3">
    <source>
        <dbReference type="Proteomes" id="UP000320431"/>
    </source>
</evidence>
<reference evidence="2 3" key="1">
    <citation type="submission" date="2019-10" db="EMBL/GenBank/DDBJ databases">
        <title>Lysobacter alkalisoli sp. nov., isolated from saline-alkaline soil.</title>
        <authorList>
            <person name="Sun J.-Q."/>
        </authorList>
    </citation>
    <scope>NUCLEOTIDE SEQUENCE [LARGE SCALE GENOMIC DNA]</scope>
    <source>
        <strain evidence="2 3">KCTC 42381</strain>
    </source>
</reference>
<dbReference type="Proteomes" id="UP000320431">
    <property type="component" value="Unassembled WGS sequence"/>
</dbReference>
<dbReference type="AlphaFoldDB" id="A0A507ZPS8"/>
<feature type="region of interest" description="Disordered" evidence="1">
    <location>
        <begin position="1"/>
        <end position="61"/>
    </location>
</feature>
<gene>
    <name evidence="2" type="ORF">FKV24_018665</name>
</gene>
<proteinExistence type="predicted"/>
<accession>A0A507ZPS8</accession>
<evidence type="ECO:0000313" key="2">
    <source>
        <dbReference type="EMBL" id="KAB8161893.1"/>
    </source>
</evidence>
<dbReference type="EMBL" id="VICD02000335">
    <property type="protein sequence ID" value="KAB8161893.1"/>
    <property type="molecule type" value="Genomic_DNA"/>
</dbReference>
<comment type="caution">
    <text evidence="2">The sequence shown here is derived from an EMBL/GenBank/DDBJ whole genome shotgun (WGS) entry which is preliminary data.</text>
</comment>
<evidence type="ECO:0000256" key="1">
    <source>
        <dbReference type="SAM" id="MobiDB-lite"/>
    </source>
</evidence>
<name>A0A507ZPS8_9GAMM</name>
<protein>
    <submittedName>
        <fullName evidence="2">Uncharacterized protein</fullName>
    </submittedName>
</protein>
<feature type="compositionally biased region" description="Low complexity" evidence="1">
    <location>
        <begin position="20"/>
        <end position="46"/>
    </location>
</feature>
<sequence length="61" mass="5740">MAASSASASPGPRKPTAACASTGKPPKTAAPAGAPPSSGSTAAPTPRIDRHIRTGAFVGAA</sequence>